<feature type="region of interest" description="Disordered" evidence="2">
    <location>
        <begin position="766"/>
        <end position="812"/>
    </location>
</feature>
<dbReference type="GO" id="GO:0003723">
    <property type="term" value="F:RNA binding"/>
    <property type="evidence" value="ECO:0007669"/>
    <property type="project" value="TreeGrafter"/>
</dbReference>
<dbReference type="Pfam" id="PF00400">
    <property type="entry name" value="WD40"/>
    <property type="match status" value="2"/>
</dbReference>
<dbReference type="HOGENOM" id="CLU_002392_2_1_1"/>
<feature type="region of interest" description="Disordered" evidence="2">
    <location>
        <begin position="583"/>
        <end position="619"/>
    </location>
</feature>
<feature type="repeat" description="WD" evidence="1">
    <location>
        <begin position="273"/>
        <end position="305"/>
    </location>
</feature>
<feature type="region of interest" description="Disordered" evidence="2">
    <location>
        <begin position="722"/>
        <end position="754"/>
    </location>
</feature>
<feature type="compositionally biased region" description="Basic and acidic residues" evidence="2">
    <location>
        <begin position="766"/>
        <end position="775"/>
    </location>
</feature>
<sequence length="865" mass="95796">MDIHRCRFVPYQPAAINAIAFSHNKARSARHNALTRMAIGRSNGDIEIWNPANGSWHQETIIRGGKDRSIDGLVWVNEPDQDLGDGRFILGKSRLFSIGYTSTITEWDLVTGKPRRHASGQHGDIWCMATQRLGDATAKPIANGAGQELNMQNKLVCGTIDGELVMYSTEDDDLQFQRVVVRSPTKKAQMVSITFQSRKVAIVGCSDSTVRAYDIVKGHMLRRMTLGSDLVGGSKEIIVWSVQCLPNGNIVSGDSTGQLCIWDGKTYTQMQRIQSHKQDILSLAVSADGSTILSGGMDRRTILYKQNSGAGQRWGKVWGRRYHSHDVKAMTTYESGRISVVVSGGPDANMAIVPLKEMTREYHRIISNLPQQPPITSAQKARFIVSWWEREVHIWVLRKPAAELVKPAEGHFDLNQNRKLLKTIVIKGDFNISSATINPEGTLLVISTATDVKAFRLEHQDPVKPSDVNITTVDVPQRLSRLGASKVQLSPDSSWLCLVQDGLRVLVANIDRSDDEESFFIPEKKIRKVFRLGRHTPRHIQNGGLGKYDHSITHIAFSPDSKMLATADMAGYVDTWVLRSQNDKKDGTEEAELSSEGDSSESEEESVAGDAESWVRNPNGKLLPKLPSAATVLSFSEDVPESQGDDYTLLGMTSSWNMHVFHPLQGSLTPWSRRHPRKALPAPVLDLIDLPKGVFWQGSRVWIYGISFLVMFDLSQDLPQPTPGAGQAGLKRKRTGKNTGAGGKMALGNLAPQRVTKHLGNKEVDVDMDDVHQPGDESNSDDDMGGTGGEELTQQRSGGHASSAGTDLAEKTTTATQRNAWWMTLKYRPILGVVPLDEGEIALVERPIWDMEMPERYFAGEEWER</sequence>
<dbReference type="PROSITE" id="PS50082">
    <property type="entry name" value="WD_REPEATS_2"/>
    <property type="match status" value="1"/>
</dbReference>
<reference evidence="4" key="1">
    <citation type="journal article" date="2014" name="Genome Announc.">
        <title>Genome sequence and annotation of Acremonium chrysogenum, producer of the beta-lactam antibiotic cephalosporin C.</title>
        <authorList>
            <person name="Terfehr D."/>
            <person name="Dahlmann T.A."/>
            <person name="Specht T."/>
            <person name="Zadra I."/>
            <person name="Kuernsteiner H."/>
            <person name="Kueck U."/>
        </authorList>
    </citation>
    <scope>NUCLEOTIDE SEQUENCE [LARGE SCALE GENOMIC DNA]</scope>
    <source>
        <strain evidence="4">ATCC 11550 / CBS 779.69 / DSM 880 / IAM 14645 / JCM 23072 / IMI 49137</strain>
    </source>
</reference>
<name>A0A086T685_HAPC1</name>
<feature type="compositionally biased region" description="Acidic residues" evidence="2">
    <location>
        <begin position="589"/>
        <end position="607"/>
    </location>
</feature>
<dbReference type="PANTHER" id="PTHR44163:SF1">
    <property type="entry name" value="U3 SMALL NUCLEOLAR RNA-ASSOCIATED PROTEIN 4 HOMOLOG"/>
    <property type="match status" value="1"/>
</dbReference>
<keyword evidence="1" id="KW-0853">WD repeat</keyword>
<dbReference type="Gene3D" id="2.130.10.10">
    <property type="entry name" value="YVTN repeat-like/Quinoprotein amine dehydrogenase"/>
    <property type="match status" value="3"/>
</dbReference>
<dbReference type="Proteomes" id="UP000029964">
    <property type="component" value="Unassembled WGS sequence"/>
</dbReference>
<accession>A0A086T685</accession>
<comment type="caution">
    <text evidence="3">The sequence shown here is derived from an EMBL/GenBank/DDBJ whole genome shotgun (WGS) entry which is preliminary data.</text>
</comment>
<dbReference type="AlphaFoldDB" id="A0A086T685"/>
<evidence type="ECO:0000256" key="2">
    <source>
        <dbReference type="SAM" id="MobiDB-lite"/>
    </source>
</evidence>
<dbReference type="SUPFAM" id="SSF50978">
    <property type="entry name" value="WD40 repeat-like"/>
    <property type="match status" value="2"/>
</dbReference>
<evidence type="ECO:0000256" key="1">
    <source>
        <dbReference type="PROSITE-ProRule" id="PRU00221"/>
    </source>
</evidence>
<dbReference type="InterPro" id="IPR015943">
    <property type="entry name" value="WD40/YVTN_repeat-like_dom_sf"/>
</dbReference>
<dbReference type="SMART" id="SM00320">
    <property type="entry name" value="WD40"/>
    <property type="match status" value="6"/>
</dbReference>
<dbReference type="STRING" id="857340.A0A086T685"/>
<dbReference type="InterPro" id="IPR046351">
    <property type="entry name" value="UTP4"/>
</dbReference>
<organism evidence="3 4">
    <name type="scientific">Hapsidospora chrysogenum (strain ATCC 11550 / CBS 779.69 / DSM 880 / IAM 14645 / JCM 23072 / IMI 49137)</name>
    <name type="common">Acremonium chrysogenum</name>
    <dbReference type="NCBI Taxonomy" id="857340"/>
    <lineage>
        <taxon>Eukaryota</taxon>
        <taxon>Fungi</taxon>
        <taxon>Dikarya</taxon>
        <taxon>Ascomycota</taxon>
        <taxon>Pezizomycotina</taxon>
        <taxon>Sordariomycetes</taxon>
        <taxon>Hypocreomycetidae</taxon>
        <taxon>Hypocreales</taxon>
        <taxon>Bionectriaceae</taxon>
        <taxon>Hapsidospora</taxon>
    </lineage>
</organism>
<dbReference type="GO" id="GO:0034455">
    <property type="term" value="C:t-UTP complex"/>
    <property type="evidence" value="ECO:0007669"/>
    <property type="project" value="TreeGrafter"/>
</dbReference>
<dbReference type="OrthoDB" id="8883818at2759"/>
<dbReference type="InterPro" id="IPR036322">
    <property type="entry name" value="WD40_repeat_dom_sf"/>
</dbReference>
<evidence type="ECO:0000313" key="4">
    <source>
        <dbReference type="Proteomes" id="UP000029964"/>
    </source>
</evidence>
<dbReference type="EMBL" id="JPKY01000041">
    <property type="protein sequence ID" value="KFH44867.1"/>
    <property type="molecule type" value="Genomic_DNA"/>
</dbReference>
<proteinExistence type="predicted"/>
<dbReference type="GO" id="GO:0032040">
    <property type="term" value="C:small-subunit processome"/>
    <property type="evidence" value="ECO:0007669"/>
    <property type="project" value="TreeGrafter"/>
</dbReference>
<dbReference type="GO" id="GO:0030686">
    <property type="term" value="C:90S preribosome"/>
    <property type="evidence" value="ECO:0007669"/>
    <property type="project" value="InterPro"/>
</dbReference>
<dbReference type="PANTHER" id="PTHR44163">
    <property type="entry name" value="U3 SMALL NUCLEOLAR RNA-ASSOCIATED PROTEIN 4 HOMOLOG"/>
    <property type="match status" value="1"/>
</dbReference>
<gene>
    <name evidence="3" type="ORF">ACRE_043500</name>
</gene>
<dbReference type="InterPro" id="IPR001680">
    <property type="entry name" value="WD40_rpt"/>
</dbReference>
<evidence type="ECO:0000313" key="3">
    <source>
        <dbReference type="EMBL" id="KFH44867.1"/>
    </source>
</evidence>
<dbReference type="GO" id="GO:0000462">
    <property type="term" value="P:maturation of SSU-rRNA from tricistronic rRNA transcript (SSU-rRNA, 5.8S rRNA, LSU-rRNA)"/>
    <property type="evidence" value="ECO:0007669"/>
    <property type="project" value="InterPro"/>
</dbReference>
<protein>
    <submittedName>
        <fullName evidence="3">U3 small nucleolar RNA-associated protein-like protein</fullName>
    </submittedName>
</protein>
<keyword evidence="4" id="KW-1185">Reference proteome</keyword>